<keyword evidence="2" id="KW-1185">Reference proteome</keyword>
<organism evidence="1 2">
    <name type="scientific">Thiospirillum jenense</name>
    <dbReference type="NCBI Taxonomy" id="1653858"/>
    <lineage>
        <taxon>Bacteria</taxon>
        <taxon>Pseudomonadati</taxon>
        <taxon>Pseudomonadota</taxon>
        <taxon>Gammaproteobacteria</taxon>
        <taxon>Chromatiales</taxon>
        <taxon>Chromatiaceae</taxon>
        <taxon>Thiospirillum</taxon>
    </lineage>
</organism>
<evidence type="ECO:0000313" key="1">
    <source>
        <dbReference type="EMBL" id="MBB1126728.1"/>
    </source>
</evidence>
<proteinExistence type="predicted"/>
<evidence type="ECO:0000313" key="2">
    <source>
        <dbReference type="Proteomes" id="UP000548632"/>
    </source>
</evidence>
<dbReference type="PANTHER" id="PTHR36454:SF1">
    <property type="entry name" value="DUF1015 DOMAIN-CONTAINING PROTEIN"/>
    <property type="match status" value="1"/>
</dbReference>
<dbReference type="PANTHER" id="PTHR36454">
    <property type="entry name" value="LMO2823 PROTEIN"/>
    <property type="match status" value="1"/>
</dbReference>
<name>A0A839HIJ2_9GAMM</name>
<dbReference type="InterPro" id="IPR008323">
    <property type="entry name" value="UCP033563"/>
</dbReference>
<dbReference type="Pfam" id="PF06245">
    <property type="entry name" value="DUF1015"/>
    <property type="match status" value="1"/>
</dbReference>
<accession>A0A839HIJ2</accession>
<reference evidence="1 2" key="1">
    <citation type="journal article" date="2020" name="Arch. Microbiol.">
        <title>The genome sequence of the giant phototrophic gammaproteobacterium Thiospirillum jenense gives insight into its physiological properties and phylogenetic relationships.</title>
        <authorList>
            <person name="Imhoff J.F."/>
            <person name="Meyer T.E."/>
            <person name="Kyndt J.A."/>
        </authorList>
    </citation>
    <scope>NUCLEOTIDE SEQUENCE [LARGE SCALE GENOMIC DNA]</scope>
    <source>
        <strain evidence="1 2">DSM 216</strain>
    </source>
</reference>
<dbReference type="Proteomes" id="UP000548632">
    <property type="component" value="Unassembled WGS sequence"/>
</dbReference>
<protein>
    <submittedName>
        <fullName evidence="1">DUF1015 domain-containing protein</fullName>
    </submittedName>
</protein>
<dbReference type="RefSeq" id="WP_182584356.1">
    <property type="nucleotide sequence ID" value="NZ_JABVCQ010000024.1"/>
</dbReference>
<dbReference type="EMBL" id="JABVCQ010000024">
    <property type="protein sequence ID" value="MBB1126728.1"/>
    <property type="molecule type" value="Genomic_DNA"/>
</dbReference>
<gene>
    <name evidence="1" type="ORF">HUK38_10875</name>
</gene>
<dbReference type="AlphaFoldDB" id="A0A839HIJ2"/>
<comment type="caution">
    <text evidence="1">The sequence shown here is derived from an EMBL/GenBank/DDBJ whole genome shotgun (WGS) entry which is preliminary data.</text>
</comment>
<dbReference type="PIRSF" id="PIRSF033563">
    <property type="entry name" value="UCP033563"/>
    <property type="match status" value="1"/>
</dbReference>
<sequence>MSLIQPFAALRPAPGRAADVAAPPYDVMNTAEARAMVSGRPHSFLHVSRAEIDLPADTDPYSAAVYACAAKHFSQLRRDGVLVADSQPCYYLYRLTLGAQVQTGLVAVASVVAYQQQRIKKHELTRTEKEDDRVRHIEAVNAQTGPVFWVYRDQPAIRKALAGGAAGDADVDFTAADGVRHQLWRISNVARMRAISAAFNRLDALYIADGHHRAAAAARVAEKRRAAGASAADWTLGVLFPHTDVCILSYNRVVRDLNGLDSATFLQRLAAHFTVTPSAQPVAPAQMGEFGLYLERHWYHLHYSHAAATATSAANTAEQLLNRLDVNVLQTLVLEPLLGITDPRRDNRIDFVGGSRGLMGLTQRVDSGEMTVAFALCPTAMDDLLAVADANAIMPPKSTWFEPKLADGLVCHLLGE</sequence>